<accession>A0AAN6WJ10</accession>
<gene>
    <name evidence="2" type="ORF">QBC35DRAFT_196404</name>
</gene>
<name>A0AAN6WJ10_9PEZI</name>
<evidence type="ECO:0000259" key="1">
    <source>
        <dbReference type="Pfam" id="PF06985"/>
    </source>
</evidence>
<sequence length="785" mass="88318">MHHHPSSSHIMASAPVSPYKPLPNASTIRTLLLAPGNPDDEICCWLIPADLDADHDVFPHTTGPERPFTWAYPFTVKAPTPDEPDRAEVFNLEIDCIFAPTEDDPGMIALPRHPFQRYTALSYVWGSYEEENPFYIILNGEIRFPVTRNLHAALHALRTDCDWSGRMLWVDAVCINQADHVEKEGQLRLMQRVYRQAEQVVAYVPQEVEDQRNLAELLNKIQDAYDSYRKYKDERNLVPEGEAGVALAEDLDGESVMIPFAIPKVGDDGRELSFYEGFAIAQQQVLEYNKRKPEEVARFVEDFGLPPTNSPLWTSWRRLFASPYFRRIWILQEFALAPDLKLQLGVHVSFDVSALILAKEYLTTSSGIQNATYLGHSAPGDRENLSTDAVSGARGFDAMTMERAYQTIKRKEMESRSGSKNGGNLGHDIHMFRGENLVNKLNTARKFKATDHRDKIYAVMGLASDGNDTAWGELVSYAPEVTPAEVYKRFARAMVQRGEGFELLLQAGMGLGEEDEGLLPSWVPNWSSEIGPSGEARRASVPVVSSSIQLDDDNNCLLISGKSTDEIEVLSERTFVNPGAREMTGVKMEDFDAALWQGAHVVFRSFMLQDRNGESGQALVEKMFNNLLMAVTTSDDLFDILVQEDDTEKKASLRKGFDSYMKMKKQLLSYQIKETPDEEIPRLAPIDHPQEIHSFLKQAVGNVWGTKLCSTKEGRIGLVPERTEVGDRVVMFEGCDVAFVLRKLDGSEHARSHYRLVGHAYFCRKGDERHAYSEDEGEAGVITLH</sequence>
<evidence type="ECO:0000313" key="2">
    <source>
        <dbReference type="EMBL" id="KAK4182146.1"/>
    </source>
</evidence>
<reference evidence="2" key="1">
    <citation type="journal article" date="2023" name="Mol. Phylogenet. Evol.">
        <title>Genome-scale phylogeny and comparative genomics of the fungal order Sordariales.</title>
        <authorList>
            <person name="Hensen N."/>
            <person name="Bonometti L."/>
            <person name="Westerberg I."/>
            <person name="Brannstrom I.O."/>
            <person name="Guillou S."/>
            <person name="Cros-Aarteil S."/>
            <person name="Calhoun S."/>
            <person name="Haridas S."/>
            <person name="Kuo A."/>
            <person name="Mondo S."/>
            <person name="Pangilinan J."/>
            <person name="Riley R."/>
            <person name="LaButti K."/>
            <person name="Andreopoulos B."/>
            <person name="Lipzen A."/>
            <person name="Chen C."/>
            <person name="Yan M."/>
            <person name="Daum C."/>
            <person name="Ng V."/>
            <person name="Clum A."/>
            <person name="Steindorff A."/>
            <person name="Ohm R.A."/>
            <person name="Martin F."/>
            <person name="Silar P."/>
            <person name="Natvig D.O."/>
            <person name="Lalanne C."/>
            <person name="Gautier V."/>
            <person name="Ament-Velasquez S.L."/>
            <person name="Kruys A."/>
            <person name="Hutchinson M.I."/>
            <person name="Powell A.J."/>
            <person name="Barry K."/>
            <person name="Miller A.N."/>
            <person name="Grigoriev I.V."/>
            <person name="Debuchy R."/>
            <person name="Gladieux P."/>
            <person name="Hiltunen Thoren M."/>
            <person name="Johannesson H."/>
        </authorList>
    </citation>
    <scope>NUCLEOTIDE SEQUENCE</scope>
    <source>
        <strain evidence="2">PSN309</strain>
    </source>
</reference>
<organism evidence="2 3">
    <name type="scientific">Podospora australis</name>
    <dbReference type="NCBI Taxonomy" id="1536484"/>
    <lineage>
        <taxon>Eukaryota</taxon>
        <taxon>Fungi</taxon>
        <taxon>Dikarya</taxon>
        <taxon>Ascomycota</taxon>
        <taxon>Pezizomycotina</taxon>
        <taxon>Sordariomycetes</taxon>
        <taxon>Sordariomycetidae</taxon>
        <taxon>Sordariales</taxon>
        <taxon>Podosporaceae</taxon>
        <taxon>Podospora</taxon>
    </lineage>
</organism>
<dbReference type="PANTHER" id="PTHR24148:SF64">
    <property type="entry name" value="HETEROKARYON INCOMPATIBILITY DOMAIN-CONTAINING PROTEIN"/>
    <property type="match status" value="1"/>
</dbReference>
<dbReference type="InterPro" id="IPR010730">
    <property type="entry name" value="HET"/>
</dbReference>
<dbReference type="AlphaFoldDB" id="A0AAN6WJ10"/>
<comment type="caution">
    <text evidence="2">The sequence shown here is derived from an EMBL/GenBank/DDBJ whole genome shotgun (WGS) entry which is preliminary data.</text>
</comment>
<dbReference type="InterPro" id="IPR052895">
    <property type="entry name" value="HetReg/Transcr_Mod"/>
</dbReference>
<evidence type="ECO:0000313" key="3">
    <source>
        <dbReference type="Proteomes" id="UP001302126"/>
    </source>
</evidence>
<dbReference type="Proteomes" id="UP001302126">
    <property type="component" value="Unassembled WGS sequence"/>
</dbReference>
<dbReference type="Pfam" id="PF26639">
    <property type="entry name" value="Het-6_barrel"/>
    <property type="match status" value="1"/>
</dbReference>
<dbReference type="EMBL" id="MU864739">
    <property type="protein sequence ID" value="KAK4182146.1"/>
    <property type="molecule type" value="Genomic_DNA"/>
</dbReference>
<protein>
    <submittedName>
        <fullName evidence="2">Heterokaryon incompatibility protein 6, OR allele</fullName>
    </submittedName>
</protein>
<dbReference type="Pfam" id="PF06985">
    <property type="entry name" value="HET"/>
    <property type="match status" value="1"/>
</dbReference>
<reference evidence="2" key="2">
    <citation type="submission" date="2023-05" db="EMBL/GenBank/DDBJ databases">
        <authorList>
            <consortium name="Lawrence Berkeley National Laboratory"/>
            <person name="Steindorff A."/>
            <person name="Hensen N."/>
            <person name="Bonometti L."/>
            <person name="Westerberg I."/>
            <person name="Brannstrom I.O."/>
            <person name="Guillou S."/>
            <person name="Cros-Aarteil S."/>
            <person name="Calhoun S."/>
            <person name="Haridas S."/>
            <person name="Kuo A."/>
            <person name="Mondo S."/>
            <person name="Pangilinan J."/>
            <person name="Riley R."/>
            <person name="Labutti K."/>
            <person name="Andreopoulos B."/>
            <person name="Lipzen A."/>
            <person name="Chen C."/>
            <person name="Yanf M."/>
            <person name="Daum C."/>
            <person name="Ng V."/>
            <person name="Clum A."/>
            <person name="Ohm R."/>
            <person name="Martin F."/>
            <person name="Silar P."/>
            <person name="Natvig D."/>
            <person name="Lalanne C."/>
            <person name="Gautier V."/>
            <person name="Ament-Velasquez S.L."/>
            <person name="Kruys A."/>
            <person name="Hutchinson M.I."/>
            <person name="Powell A.J."/>
            <person name="Barry K."/>
            <person name="Miller A.N."/>
            <person name="Grigoriev I.V."/>
            <person name="Debuchy R."/>
            <person name="Gladieux P."/>
            <person name="Thoren M.H."/>
            <person name="Johannesson H."/>
        </authorList>
    </citation>
    <scope>NUCLEOTIDE SEQUENCE</scope>
    <source>
        <strain evidence="2">PSN309</strain>
    </source>
</reference>
<dbReference type="PANTHER" id="PTHR24148">
    <property type="entry name" value="ANKYRIN REPEAT DOMAIN-CONTAINING PROTEIN 39 HOMOLOG-RELATED"/>
    <property type="match status" value="1"/>
</dbReference>
<proteinExistence type="predicted"/>
<feature type="non-terminal residue" evidence="2">
    <location>
        <position position="1"/>
    </location>
</feature>
<feature type="domain" description="Heterokaryon incompatibility" evidence="1">
    <location>
        <begin position="118"/>
        <end position="333"/>
    </location>
</feature>
<keyword evidence="3" id="KW-1185">Reference proteome</keyword>